<evidence type="ECO:0000256" key="4">
    <source>
        <dbReference type="ARBA" id="ARBA00023136"/>
    </source>
</evidence>
<feature type="transmembrane region" description="Helical" evidence="5">
    <location>
        <begin position="490"/>
        <end position="511"/>
    </location>
</feature>
<name>A0A210QB17_MIZYE</name>
<feature type="transmembrane region" description="Helical" evidence="5">
    <location>
        <begin position="227"/>
        <end position="249"/>
    </location>
</feature>
<feature type="domain" description="Major facilitator superfamily (MFS) profile" evidence="6">
    <location>
        <begin position="18"/>
        <end position="516"/>
    </location>
</feature>
<dbReference type="PROSITE" id="PS50850">
    <property type="entry name" value="MFS"/>
    <property type="match status" value="1"/>
</dbReference>
<dbReference type="GO" id="GO:0022857">
    <property type="term" value="F:transmembrane transporter activity"/>
    <property type="evidence" value="ECO:0007669"/>
    <property type="project" value="InterPro"/>
</dbReference>
<dbReference type="InterPro" id="IPR036259">
    <property type="entry name" value="MFS_trans_sf"/>
</dbReference>
<evidence type="ECO:0000313" key="7">
    <source>
        <dbReference type="EMBL" id="OWF45913.1"/>
    </source>
</evidence>
<evidence type="ECO:0000256" key="1">
    <source>
        <dbReference type="ARBA" id="ARBA00004141"/>
    </source>
</evidence>
<feature type="transmembrane region" description="Helical" evidence="5">
    <location>
        <begin position="12"/>
        <end position="32"/>
    </location>
</feature>
<evidence type="ECO:0000313" key="8">
    <source>
        <dbReference type="Proteomes" id="UP000242188"/>
    </source>
</evidence>
<sequence>MDNILLKVGEFGLYQKCVFTLICLSTLFCGLYETMSVIFLNSPEHRCKIPGLENDTYDIHSAYQQNLVNNYIPPSTDDDTLDYDQCHLYSFDNNNVKFDNPSRPINASLVKCHEWVYSDSVFKETFTSKFNIVCNDTFLIPLVKSMYIVGKFVGACVFGNLSDAIGRKITFFVAIMMMFGLTFGMSWSSSYTMFAVIMTAIGATTQGIFPVGFVLGLELVGPSKRKYTGIVIEYFFSVGLMILAGVSYLARHWHYINIVCSAPAVLYIFYWWFIPESPRWLINKHRYQDADMVIKRMAKVNKRKIESDLWENEGETKVSEPTGSVWQLFSSGMLLRTLVILFNWFTVYMTYYGLTLIAGNLEGNFYVNMFVSGLVEIPAHTMVLLLIGRVGRKTVYSLSLTLGGCACASTIFPIADSEIENQTIITTLAMIGKFGMSAAYSTLYLYSAELFPTAIRNAGMGACICTARIGGIVAPYIADSAALIGGMFGKVFPLGLFGVFSIIAGLSSLTLPETLNKTLPETMEDSKLLGKSTYMSLEDNGSKDKIPFYENNGYLSEEGLTRL</sequence>
<keyword evidence="8" id="KW-1185">Reference proteome</keyword>
<feature type="transmembrane region" description="Helical" evidence="5">
    <location>
        <begin position="193"/>
        <end position="215"/>
    </location>
</feature>
<dbReference type="SUPFAM" id="SSF103473">
    <property type="entry name" value="MFS general substrate transporter"/>
    <property type="match status" value="1"/>
</dbReference>
<evidence type="ECO:0000256" key="2">
    <source>
        <dbReference type="ARBA" id="ARBA00022692"/>
    </source>
</evidence>
<feature type="transmembrane region" description="Helical" evidence="5">
    <location>
        <begin position="365"/>
        <end position="387"/>
    </location>
</feature>
<organism evidence="7 8">
    <name type="scientific">Mizuhopecten yessoensis</name>
    <name type="common">Japanese scallop</name>
    <name type="synonym">Patinopecten yessoensis</name>
    <dbReference type="NCBI Taxonomy" id="6573"/>
    <lineage>
        <taxon>Eukaryota</taxon>
        <taxon>Metazoa</taxon>
        <taxon>Spiralia</taxon>
        <taxon>Lophotrochozoa</taxon>
        <taxon>Mollusca</taxon>
        <taxon>Bivalvia</taxon>
        <taxon>Autobranchia</taxon>
        <taxon>Pteriomorphia</taxon>
        <taxon>Pectinida</taxon>
        <taxon>Pectinoidea</taxon>
        <taxon>Pectinidae</taxon>
        <taxon>Mizuhopecten</taxon>
    </lineage>
</organism>
<feature type="transmembrane region" description="Helical" evidence="5">
    <location>
        <begin position="255"/>
        <end position="274"/>
    </location>
</feature>
<feature type="transmembrane region" description="Helical" evidence="5">
    <location>
        <begin position="424"/>
        <end position="446"/>
    </location>
</feature>
<dbReference type="InterPro" id="IPR005828">
    <property type="entry name" value="MFS_sugar_transport-like"/>
</dbReference>
<proteinExistence type="predicted"/>
<feature type="transmembrane region" description="Helical" evidence="5">
    <location>
        <begin position="338"/>
        <end position="359"/>
    </location>
</feature>
<keyword evidence="2 5" id="KW-0812">Transmembrane</keyword>
<feature type="transmembrane region" description="Helical" evidence="5">
    <location>
        <begin position="169"/>
        <end position="187"/>
    </location>
</feature>
<feature type="transmembrane region" description="Helical" evidence="5">
    <location>
        <begin position="394"/>
        <end position="412"/>
    </location>
</feature>
<keyword evidence="4 5" id="KW-0472">Membrane</keyword>
<dbReference type="EMBL" id="NEDP02004373">
    <property type="protein sequence ID" value="OWF45913.1"/>
    <property type="molecule type" value="Genomic_DNA"/>
</dbReference>
<dbReference type="Gene3D" id="1.20.1250.20">
    <property type="entry name" value="MFS general substrate transporter like domains"/>
    <property type="match status" value="1"/>
</dbReference>
<feature type="transmembrane region" description="Helical" evidence="5">
    <location>
        <begin position="458"/>
        <end position="478"/>
    </location>
</feature>
<comment type="subcellular location">
    <subcellularLocation>
        <location evidence="1">Membrane</location>
        <topology evidence="1">Multi-pass membrane protein</topology>
    </subcellularLocation>
</comment>
<dbReference type="Pfam" id="PF00083">
    <property type="entry name" value="Sugar_tr"/>
    <property type="match status" value="1"/>
</dbReference>
<dbReference type="PANTHER" id="PTHR24064">
    <property type="entry name" value="SOLUTE CARRIER FAMILY 22 MEMBER"/>
    <property type="match status" value="1"/>
</dbReference>
<dbReference type="AlphaFoldDB" id="A0A210QB17"/>
<evidence type="ECO:0000256" key="3">
    <source>
        <dbReference type="ARBA" id="ARBA00022989"/>
    </source>
</evidence>
<keyword evidence="3 5" id="KW-1133">Transmembrane helix</keyword>
<dbReference type="CDD" id="cd17317">
    <property type="entry name" value="MFS_SLC22"/>
    <property type="match status" value="1"/>
</dbReference>
<dbReference type="Proteomes" id="UP000242188">
    <property type="component" value="Unassembled WGS sequence"/>
</dbReference>
<dbReference type="InterPro" id="IPR020846">
    <property type="entry name" value="MFS_dom"/>
</dbReference>
<protein>
    <submittedName>
        <fullName evidence="7">Organic cation transporter protein</fullName>
    </submittedName>
</protein>
<evidence type="ECO:0000256" key="5">
    <source>
        <dbReference type="SAM" id="Phobius"/>
    </source>
</evidence>
<reference evidence="7 8" key="1">
    <citation type="journal article" date="2017" name="Nat. Ecol. Evol.">
        <title>Scallop genome provides insights into evolution of bilaterian karyotype and development.</title>
        <authorList>
            <person name="Wang S."/>
            <person name="Zhang J."/>
            <person name="Jiao W."/>
            <person name="Li J."/>
            <person name="Xun X."/>
            <person name="Sun Y."/>
            <person name="Guo X."/>
            <person name="Huan P."/>
            <person name="Dong B."/>
            <person name="Zhang L."/>
            <person name="Hu X."/>
            <person name="Sun X."/>
            <person name="Wang J."/>
            <person name="Zhao C."/>
            <person name="Wang Y."/>
            <person name="Wang D."/>
            <person name="Huang X."/>
            <person name="Wang R."/>
            <person name="Lv J."/>
            <person name="Li Y."/>
            <person name="Zhang Z."/>
            <person name="Liu B."/>
            <person name="Lu W."/>
            <person name="Hui Y."/>
            <person name="Liang J."/>
            <person name="Zhou Z."/>
            <person name="Hou R."/>
            <person name="Li X."/>
            <person name="Liu Y."/>
            <person name="Li H."/>
            <person name="Ning X."/>
            <person name="Lin Y."/>
            <person name="Zhao L."/>
            <person name="Xing Q."/>
            <person name="Dou J."/>
            <person name="Li Y."/>
            <person name="Mao J."/>
            <person name="Guo H."/>
            <person name="Dou H."/>
            <person name="Li T."/>
            <person name="Mu C."/>
            <person name="Jiang W."/>
            <person name="Fu Q."/>
            <person name="Fu X."/>
            <person name="Miao Y."/>
            <person name="Liu J."/>
            <person name="Yu Q."/>
            <person name="Li R."/>
            <person name="Liao H."/>
            <person name="Li X."/>
            <person name="Kong Y."/>
            <person name="Jiang Z."/>
            <person name="Chourrout D."/>
            <person name="Li R."/>
            <person name="Bao Z."/>
        </authorList>
    </citation>
    <scope>NUCLEOTIDE SEQUENCE [LARGE SCALE GENOMIC DNA]</scope>
    <source>
        <strain evidence="7 8">PY_sf001</strain>
    </source>
</reference>
<evidence type="ECO:0000259" key="6">
    <source>
        <dbReference type="PROSITE" id="PS50850"/>
    </source>
</evidence>
<dbReference type="GO" id="GO:0016020">
    <property type="term" value="C:membrane"/>
    <property type="evidence" value="ECO:0007669"/>
    <property type="project" value="UniProtKB-SubCell"/>
</dbReference>
<comment type="caution">
    <text evidence="7">The sequence shown here is derived from an EMBL/GenBank/DDBJ whole genome shotgun (WGS) entry which is preliminary data.</text>
</comment>
<accession>A0A210QB17</accession>
<dbReference type="OrthoDB" id="3936150at2759"/>
<gene>
    <name evidence="7" type="ORF">KP79_PYT07309</name>
</gene>